<protein>
    <recommendedName>
        <fullName evidence="2">histidine kinase</fullName>
        <ecNumber evidence="2">2.7.13.3</ecNumber>
    </recommendedName>
</protein>
<keyword evidence="6" id="KW-0418">Kinase</keyword>
<sequence length="242" mass="26240">MPRALTVENRKQRHARKPGLPAECRTGECQHYQEMVRLRRNLHDGLGPGLAGIMVRADVLTQLLTANQGAAEEVLHELRREAAAFMAEFRRMLADQSPAELDGHELDDALRTLGRRMSRASGGTLVVSVEVDETVTVVDRAAQVAAFWIAKEALTNVVKHAKARTCELRVWGEDGLRLEITDDGIGGAGLDRPGVGLTSMGSRATELGGWCDIVDNGVRNNGFGVTVTAYLPAPSPAEETYS</sequence>
<dbReference type="Gene3D" id="3.30.565.10">
    <property type="entry name" value="Histidine kinase-like ATPase, C-terminal domain"/>
    <property type="match status" value="1"/>
</dbReference>
<keyword evidence="12" id="KW-1185">Reference proteome</keyword>
<dbReference type="PANTHER" id="PTHR24421">
    <property type="entry name" value="NITRATE/NITRITE SENSOR PROTEIN NARX-RELATED"/>
    <property type="match status" value="1"/>
</dbReference>
<dbReference type="PANTHER" id="PTHR24421:SF10">
    <property type="entry name" value="NITRATE_NITRITE SENSOR PROTEIN NARQ"/>
    <property type="match status" value="1"/>
</dbReference>
<evidence type="ECO:0000256" key="7">
    <source>
        <dbReference type="ARBA" id="ARBA00022840"/>
    </source>
</evidence>
<feature type="domain" description="Signal transduction histidine kinase subgroup 3 dimerisation and phosphoacceptor" evidence="10">
    <location>
        <begin position="37"/>
        <end position="100"/>
    </location>
</feature>
<reference evidence="11 12" key="1">
    <citation type="submission" date="2016-12" db="EMBL/GenBank/DDBJ databases">
        <title>The draft genome sequence of Actinophytocola sp. 11-183.</title>
        <authorList>
            <person name="Wang W."/>
            <person name="Yuan L."/>
        </authorList>
    </citation>
    <scope>NUCLEOTIDE SEQUENCE [LARGE SCALE GENOMIC DNA]</scope>
    <source>
        <strain evidence="11 12">11-183</strain>
    </source>
</reference>
<feature type="domain" description="Histidine kinase/HSP90-like ATPase" evidence="9">
    <location>
        <begin position="148"/>
        <end position="234"/>
    </location>
</feature>
<dbReference type="GO" id="GO:0005524">
    <property type="term" value="F:ATP binding"/>
    <property type="evidence" value="ECO:0007669"/>
    <property type="project" value="UniProtKB-KW"/>
</dbReference>
<name>A0A1Q8CSM2_9PSEU</name>
<evidence type="ECO:0000256" key="5">
    <source>
        <dbReference type="ARBA" id="ARBA00022741"/>
    </source>
</evidence>
<evidence type="ECO:0000313" key="12">
    <source>
        <dbReference type="Proteomes" id="UP000185596"/>
    </source>
</evidence>
<evidence type="ECO:0000259" key="9">
    <source>
        <dbReference type="Pfam" id="PF02518"/>
    </source>
</evidence>
<dbReference type="Gene3D" id="1.20.5.1930">
    <property type="match status" value="1"/>
</dbReference>
<keyword evidence="5" id="KW-0547">Nucleotide-binding</keyword>
<keyword evidence="4" id="KW-0808">Transferase</keyword>
<keyword evidence="3" id="KW-0597">Phosphoprotein</keyword>
<proteinExistence type="predicted"/>
<keyword evidence="7" id="KW-0067">ATP-binding</keyword>
<gene>
    <name evidence="11" type="ORF">BU204_12250</name>
</gene>
<dbReference type="GO" id="GO:0000155">
    <property type="term" value="F:phosphorelay sensor kinase activity"/>
    <property type="evidence" value="ECO:0007669"/>
    <property type="project" value="InterPro"/>
</dbReference>
<dbReference type="InterPro" id="IPR036890">
    <property type="entry name" value="HATPase_C_sf"/>
</dbReference>
<dbReference type="GO" id="GO:0046983">
    <property type="term" value="F:protein dimerization activity"/>
    <property type="evidence" value="ECO:0007669"/>
    <property type="project" value="InterPro"/>
</dbReference>
<evidence type="ECO:0000259" key="10">
    <source>
        <dbReference type="Pfam" id="PF07730"/>
    </source>
</evidence>
<dbReference type="Pfam" id="PF02518">
    <property type="entry name" value="HATPase_c"/>
    <property type="match status" value="1"/>
</dbReference>
<dbReference type="InterPro" id="IPR050482">
    <property type="entry name" value="Sensor_HK_TwoCompSys"/>
</dbReference>
<dbReference type="SUPFAM" id="SSF55874">
    <property type="entry name" value="ATPase domain of HSP90 chaperone/DNA topoisomerase II/histidine kinase"/>
    <property type="match status" value="1"/>
</dbReference>
<dbReference type="OrthoDB" id="227596at2"/>
<keyword evidence="8" id="KW-0902">Two-component regulatory system</keyword>
<dbReference type="EMBL" id="MSIE01000018">
    <property type="protein sequence ID" value="OLF17375.1"/>
    <property type="molecule type" value="Genomic_DNA"/>
</dbReference>
<dbReference type="Proteomes" id="UP000185596">
    <property type="component" value="Unassembled WGS sequence"/>
</dbReference>
<accession>A0A1Q8CSM2</accession>
<dbReference type="RefSeq" id="WP_075125749.1">
    <property type="nucleotide sequence ID" value="NZ_MSIE01000018.1"/>
</dbReference>
<evidence type="ECO:0000256" key="4">
    <source>
        <dbReference type="ARBA" id="ARBA00022679"/>
    </source>
</evidence>
<dbReference type="InterPro" id="IPR003594">
    <property type="entry name" value="HATPase_dom"/>
</dbReference>
<dbReference type="InterPro" id="IPR011712">
    <property type="entry name" value="Sig_transdc_His_kin_sub3_dim/P"/>
</dbReference>
<evidence type="ECO:0000256" key="1">
    <source>
        <dbReference type="ARBA" id="ARBA00000085"/>
    </source>
</evidence>
<evidence type="ECO:0000256" key="6">
    <source>
        <dbReference type="ARBA" id="ARBA00022777"/>
    </source>
</evidence>
<comment type="catalytic activity">
    <reaction evidence="1">
        <text>ATP + protein L-histidine = ADP + protein N-phospho-L-histidine.</text>
        <dbReference type="EC" id="2.7.13.3"/>
    </reaction>
</comment>
<evidence type="ECO:0000313" key="11">
    <source>
        <dbReference type="EMBL" id="OLF17375.1"/>
    </source>
</evidence>
<evidence type="ECO:0000256" key="2">
    <source>
        <dbReference type="ARBA" id="ARBA00012438"/>
    </source>
</evidence>
<dbReference type="GO" id="GO:0016020">
    <property type="term" value="C:membrane"/>
    <property type="evidence" value="ECO:0007669"/>
    <property type="project" value="InterPro"/>
</dbReference>
<evidence type="ECO:0000256" key="8">
    <source>
        <dbReference type="ARBA" id="ARBA00023012"/>
    </source>
</evidence>
<comment type="caution">
    <text evidence="11">The sequence shown here is derived from an EMBL/GenBank/DDBJ whole genome shotgun (WGS) entry which is preliminary data.</text>
</comment>
<evidence type="ECO:0000256" key="3">
    <source>
        <dbReference type="ARBA" id="ARBA00022553"/>
    </source>
</evidence>
<organism evidence="11 12">
    <name type="scientific">Actinophytocola xanthii</name>
    <dbReference type="NCBI Taxonomy" id="1912961"/>
    <lineage>
        <taxon>Bacteria</taxon>
        <taxon>Bacillati</taxon>
        <taxon>Actinomycetota</taxon>
        <taxon>Actinomycetes</taxon>
        <taxon>Pseudonocardiales</taxon>
        <taxon>Pseudonocardiaceae</taxon>
    </lineage>
</organism>
<dbReference type="Pfam" id="PF07730">
    <property type="entry name" value="HisKA_3"/>
    <property type="match status" value="1"/>
</dbReference>
<dbReference type="AlphaFoldDB" id="A0A1Q8CSM2"/>
<dbReference type="CDD" id="cd16917">
    <property type="entry name" value="HATPase_UhpB-NarQ-NarX-like"/>
    <property type="match status" value="1"/>
</dbReference>
<dbReference type="EC" id="2.7.13.3" evidence="2"/>
<dbReference type="STRING" id="1912961.BU204_12250"/>